<evidence type="ECO:0000313" key="4">
    <source>
        <dbReference type="Proteomes" id="UP000886878"/>
    </source>
</evidence>
<evidence type="ECO:0000256" key="1">
    <source>
        <dbReference type="ARBA" id="ARBA00022801"/>
    </source>
</evidence>
<dbReference type="PANTHER" id="PTHR48081:SF8">
    <property type="entry name" value="ALPHA_BETA HYDROLASE FOLD-3 DOMAIN-CONTAINING PROTEIN-RELATED"/>
    <property type="match status" value="1"/>
</dbReference>
<dbReference type="Proteomes" id="UP000886878">
    <property type="component" value="Unassembled WGS sequence"/>
</dbReference>
<protein>
    <submittedName>
        <fullName evidence="3">Alpha/beta hydrolase</fullName>
    </submittedName>
</protein>
<keyword evidence="1 3" id="KW-0378">Hydrolase</keyword>
<dbReference type="GO" id="GO:0016787">
    <property type="term" value="F:hydrolase activity"/>
    <property type="evidence" value="ECO:0007669"/>
    <property type="project" value="UniProtKB-KW"/>
</dbReference>
<dbReference type="AlphaFoldDB" id="A0A9D1QNZ7"/>
<comment type="caution">
    <text evidence="3">The sequence shown here is derived from an EMBL/GenBank/DDBJ whole genome shotgun (WGS) entry which is preliminary data.</text>
</comment>
<reference evidence="3" key="1">
    <citation type="journal article" date="2021" name="PeerJ">
        <title>Extensive microbial diversity within the chicken gut microbiome revealed by metagenomics and culture.</title>
        <authorList>
            <person name="Gilroy R."/>
            <person name="Ravi A."/>
            <person name="Getino M."/>
            <person name="Pursley I."/>
            <person name="Horton D.L."/>
            <person name="Alikhan N.F."/>
            <person name="Baker D."/>
            <person name="Gharbi K."/>
            <person name="Hall N."/>
            <person name="Watson M."/>
            <person name="Adriaenssens E.M."/>
            <person name="Foster-Nyarko E."/>
            <person name="Jarju S."/>
            <person name="Secka A."/>
            <person name="Antonio M."/>
            <person name="Oren A."/>
            <person name="Chaudhuri R.R."/>
            <person name="La Ragione R."/>
            <person name="Hildebrand F."/>
            <person name="Pallen M.J."/>
        </authorList>
    </citation>
    <scope>NUCLEOTIDE SEQUENCE</scope>
    <source>
        <strain evidence="3">ChiHejej3B27-2180</strain>
    </source>
</reference>
<dbReference type="InterPro" id="IPR050300">
    <property type="entry name" value="GDXG_lipolytic_enzyme"/>
</dbReference>
<evidence type="ECO:0000259" key="2">
    <source>
        <dbReference type="Pfam" id="PF07859"/>
    </source>
</evidence>
<feature type="domain" description="Alpha/beta hydrolase fold-3" evidence="2">
    <location>
        <begin position="110"/>
        <end position="309"/>
    </location>
</feature>
<dbReference type="InterPro" id="IPR013094">
    <property type="entry name" value="AB_hydrolase_3"/>
</dbReference>
<name>A0A9D1QNZ7_9LACO</name>
<dbReference type="EMBL" id="DXGK01000047">
    <property type="protein sequence ID" value="HIW70261.1"/>
    <property type="molecule type" value="Genomic_DNA"/>
</dbReference>
<dbReference type="Pfam" id="PF07859">
    <property type="entry name" value="Abhydrolase_3"/>
    <property type="match status" value="1"/>
</dbReference>
<dbReference type="SUPFAM" id="SSF53474">
    <property type="entry name" value="alpha/beta-Hydrolases"/>
    <property type="match status" value="1"/>
</dbReference>
<dbReference type="InterPro" id="IPR029058">
    <property type="entry name" value="AB_hydrolase_fold"/>
</dbReference>
<reference evidence="3" key="2">
    <citation type="submission" date="2021-04" db="EMBL/GenBank/DDBJ databases">
        <authorList>
            <person name="Gilroy R."/>
        </authorList>
    </citation>
    <scope>NUCLEOTIDE SEQUENCE</scope>
    <source>
        <strain evidence="3">ChiHejej3B27-2180</strain>
    </source>
</reference>
<accession>A0A9D1QNZ7</accession>
<evidence type="ECO:0000313" key="3">
    <source>
        <dbReference type="EMBL" id="HIW70261.1"/>
    </source>
</evidence>
<dbReference type="Gene3D" id="3.40.50.1820">
    <property type="entry name" value="alpha/beta hydrolase"/>
    <property type="match status" value="1"/>
</dbReference>
<gene>
    <name evidence="3" type="ORF">H9876_02615</name>
</gene>
<organism evidence="3 4">
    <name type="scientific">Candidatus Limosilactobacillus merdipullorum</name>
    <dbReference type="NCBI Taxonomy" id="2838653"/>
    <lineage>
        <taxon>Bacteria</taxon>
        <taxon>Bacillati</taxon>
        <taxon>Bacillota</taxon>
        <taxon>Bacilli</taxon>
        <taxon>Lactobacillales</taxon>
        <taxon>Lactobacillaceae</taxon>
        <taxon>Limosilactobacillus</taxon>
    </lineage>
</organism>
<sequence length="339" mass="38132">MVRIGKKHRSLFAGLAANIGDNLKDFRRCGDHVSSRAAVASVGIQLSGFKRALSDPDALDELIAQSREENSRPYDFPRGVNFDVAVKKEKLAGNEVVTLNDNGDENQPRILYLIGGAYLVRADKQHWQFLNRLAQLTHCRVIVPLYPLLPQHDFTAAYRFLMQLYTDAYNQVAVSNITMMGDSAGAGLATGFCEYLGQRGLPQPGKLILISPWLDATMSNKLIAQYVEKDVTLDPTGLRQVGQMWAGHEDPRDYRISPLYGDVQPLRRVMVFAGTHEVMYPDINDFVRKLRKHNVAVDYHIGRGLFHIYPLYDIPEAAKALRMMGTMIHQDELSGEEED</sequence>
<dbReference type="PANTHER" id="PTHR48081">
    <property type="entry name" value="AB HYDROLASE SUPERFAMILY PROTEIN C4A8.06C"/>
    <property type="match status" value="1"/>
</dbReference>
<proteinExistence type="predicted"/>